<dbReference type="Pfam" id="PF16321">
    <property type="entry name" value="Ribosom_S30AE_C"/>
    <property type="match status" value="1"/>
</dbReference>
<dbReference type="EMBL" id="OB689541">
    <property type="protein sequence ID" value="CAD7237577.1"/>
    <property type="molecule type" value="Genomic_DNA"/>
</dbReference>
<evidence type="ECO:0000313" key="1">
    <source>
        <dbReference type="EMBL" id="CAD7237577.1"/>
    </source>
</evidence>
<dbReference type="InterPro" id="IPR032528">
    <property type="entry name" value="Ribosom_S30AE_C"/>
</dbReference>
<dbReference type="PROSITE" id="PS00372">
    <property type="entry name" value="PTS_EIIA_TYPE_2_HIS"/>
    <property type="match status" value="1"/>
</dbReference>
<dbReference type="NCBIfam" id="TIGR00741">
    <property type="entry name" value="yfiA"/>
    <property type="match status" value="1"/>
</dbReference>
<dbReference type="HAMAP" id="MF_00839">
    <property type="entry name" value="HPF"/>
    <property type="match status" value="1"/>
</dbReference>
<dbReference type="InterPro" id="IPR050574">
    <property type="entry name" value="HPF/YfiA_ribosome-assoc"/>
</dbReference>
<dbReference type="Pfam" id="PF02482">
    <property type="entry name" value="Ribosomal_S30AE"/>
    <property type="match status" value="1"/>
</dbReference>
<dbReference type="CDD" id="cd00552">
    <property type="entry name" value="RaiA"/>
    <property type="match status" value="1"/>
</dbReference>
<gene>
    <name evidence="1" type="ORF">CTOB1V02_LOCUS15392</name>
</gene>
<accession>A0A7R8ZX10</accession>
<dbReference type="InterPro" id="IPR038416">
    <property type="entry name" value="Ribosom_S30AE_C_sf"/>
</dbReference>
<dbReference type="Gene3D" id="3.30.160.100">
    <property type="entry name" value="Ribosome hibernation promotion factor-like"/>
    <property type="match status" value="1"/>
</dbReference>
<dbReference type="InterPro" id="IPR036567">
    <property type="entry name" value="RHF-like"/>
</dbReference>
<dbReference type="PANTHER" id="PTHR33231:SF1">
    <property type="entry name" value="30S RIBOSOMAL PROTEIN"/>
    <property type="match status" value="1"/>
</dbReference>
<proteinExistence type="inferred from homology"/>
<dbReference type="CDD" id="cd00211">
    <property type="entry name" value="PTS_IIA_fru"/>
    <property type="match status" value="1"/>
</dbReference>
<dbReference type="InterPro" id="IPR034694">
    <property type="entry name" value="HPF_long/plastid"/>
</dbReference>
<reference evidence="1" key="1">
    <citation type="submission" date="2020-11" db="EMBL/GenBank/DDBJ databases">
        <authorList>
            <person name="Tran Van P."/>
        </authorList>
    </citation>
    <scope>NUCLEOTIDE SEQUENCE</scope>
</reference>
<dbReference type="GO" id="GO:0045900">
    <property type="term" value="P:negative regulation of translational elongation"/>
    <property type="evidence" value="ECO:0007669"/>
    <property type="project" value="TreeGrafter"/>
</dbReference>
<dbReference type="Gene3D" id="3.40.930.10">
    <property type="entry name" value="Mannitol-specific EII, Chain A"/>
    <property type="match status" value="1"/>
</dbReference>
<dbReference type="Pfam" id="PF00359">
    <property type="entry name" value="PTS_EIIA_2"/>
    <property type="match status" value="1"/>
</dbReference>
<protein>
    <submittedName>
        <fullName evidence="1">Uncharacterized protein</fullName>
    </submittedName>
</protein>
<dbReference type="PROSITE" id="PS51094">
    <property type="entry name" value="PTS_EIIA_TYPE_2"/>
    <property type="match status" value="1"/>
</dbReference>
<organism evidence="1">
    <name type="scientific">Cyprideis torosa</name>
    <dbReference type="NCBI Taxonomy" id="163714"/>
    <lineage>
        <taxon>Eukaryota</taxon>
        <taxon>Metazoa</taxon>
        <taxon>Ecdysozoa</taxon>
        <taxon>Arthropoda</taxon>
        <taxon>Crustacea</taxon>
        <taxon>Oligostraca</taxon>
        <taxon>Ostracoda</taxon>
        <taxon>Podocopa</taxon>
        <taxon>Podocopida</taxon>
        <taxon>Cytherocopina</taxon>
        <taxon>Cytheroidea</taxon>
        <taxon>Cytherideidae</taxon>
        <taxon>Cyprideis</taxon>
    </lineage>
</organism>
<dbReference type="InterPro" id="IPR003489">
    <property type="entry name" value="RHF/RaiA"/>
</dbReference>
<dbReference type="InterPro" id="IPR016152">
    <property type="entry name" value="PTrfase/Anion_transptr"/>
</dbReference>
<dbReference type="AlphaFoldDB" id="A0A7R8ZX10"/>
<sequence length="338" mass="36927">MALPCRAYWATTKKGRSMRYQITGKQIDIGEALQTHVQDELGAVLHKYSQRPTDATIVFSKSAHEFVCEATVHLSSGLTAAAKAHANEIYAAFDGCAEKMDKQLRRYKRRLKDHHKERAQPVELSQGSSYILASDEHDHESEPETLQPVIIAEMETKIPSLTVGEAVMQMELAGAPVLVFKNETKDSVNVVYRRDDGNIGWIDPKKRLMLNIASIAHAAYGISETQAVDSLLERESLGPTGVGQGIALPHARVPGLEGVVGVFVLLQKPIDFGSVDRLPVDMAFALFAPETAGVEHLKALALVSRSLRDTGLCTKIRSNPDAGMIYTILTEAETVQAA</sequence>
<dbReference type="PANTHER" id="PTHR33231">
    <property type="entry name" value="30S RIBOSOMAL PROTEIN"/>
    <property type="match status" value="1"/>
</dbReference>
<dbReference type="SUPFAM" id="SSF69754">
    <property type="entry name" value="Ribosome binding protein Y (YfiA homologue)"/>
    <property type="match status" value="1"/>
</dbReference>
<dbReference type="GO" id="GO:0043024">
    <property type="term" value="F:ribosomal small subunit binding"/>
    <property type="evidence" value="ECO:0007669"/>
    <property type="project" value="TreeGrafter"/>
</dbReference>
<name>A0A7R8ZX10_9CRUS</name>
<dbReference type="GO" id="GO:0022627">
    <property type="term" value="C:cytosolic small ribosomal subunit"/>
    <property type="evidence" value="ECO:0007669"/>
    <property type="project" value="TreeGrafter"/>
</dbReference>
<dbReference type="Gene3D" id="3.30.505.50">
    <property type="entry name" value="Sigma 54 modulation/S30EA ribosomal protein, C-terminal domain"/>
    <property type="match status" value="1"/>
</dbReference>
<dbReference type="SUPFAM" id="SSF55804">
    <property type="entry name" value="Phoshotransferase/anion transport protein"/>
    <property type="match status" value="1"/>
</dbReference>
<dbReference type="OrthoDB" id="10069849at2759"/>
<dbReference type="InterPro" id="IPR002178">
    <property type="entry name" value="PTS_EIIA_type-2_dom"/>
</dbReference>